<keyword evidence="3 6" id="KW-0812">Transmembrane</keyword>
<protein>
    <submittedName>
        <fullName evidence="8">PLDc N-terminal domain-containing protein</fullName>
    </submittedName>
</protein>
<comment type="subcellular location">
    <subcellularLocation>
        <location evidence="1">Cell membrane</location>
        <topology evidence="1">Multi-pass membrane protein</topology>
    </subcellularLocation>
</comment>
<dbReference type="Proteomes" id="UP000598350">
    <property type="component" value="Unassembled WGS sequence"/>
</dbReference>
<dbReference type="Pfam" id="PF13396">
    <property type="entry name" value="PLDc_N"/>
    <property type="match status" value="1"/>
</dbReference>
<organism evidence="8 9">
    <name type="scientific">Maribacter arenosus</name>
    <dbReference type="NCBI Taxonomy" id="1854708"/>
    <lineage>
        <taxon>Bacteria</taxon>
        <taxon>Pseudomonadati</taxon>
        <taxon>Bacteroidota</taxon>
        <taxon>Flavobacteriia</taxon>
        <taxon>Flavobacteriales</taxon>
        <taxon>Flavobacteriaceae</taxon>
        <taxon>Maribacter</taxon>
    </lineage>
</organism>
<comment type="caution">
    <text evidence="8">The sequence shown here is derived from an EMBL/GenBank/DDBJ whole genome shotgun (WGS) entry which is preliminary data.</text>
</comment>
<keyword evidence="2" id="KW-1003">Cell membrane</keyword>
<accession>A0ABR7VF49</accession>
<evidence type="ECO:0000256" key="5">
    <source>
        <dbReference type="ARBA" id="ARBA00023136"/>
    </source>
</evidence>
<feature type="transmembrane region" description="Helical" evidence="6">
    <location>
        <begin position="42"/>
        <end position="62"/>
    </location>
</feature>
<feature type="transmembrane region" description="Helical" evidence="6">
    <location>
        <begin position="6"/>
        <end position="30"/>
    </location>
</feature>
<feature type="domain" description="Cardiolipin synthase N-terminal" evidence="7">
    <location>
        <begin position="24"/>
        <end position="63"/>
    </location>
</feature>
<dbReference type="RefSeq" id="WP_188314602.1">
    <property type="nucleotide sequence ID" value="NZ_JABTCG010000004.1"/>
</dbReference>
<dbReference type="EMBL" id="JABTCG010000004">
    <property type="protein sequence ID" value="MBD0851490.1"/>
    <property type="molecule type" value="Genomic_DNA"/>
</dbReference>
<evidence type="ECO:0000256" key="6">
    <source>
        <dbReference type="SAM" id="Phobius"/>
    </source>
</evidence>
<evidence type="ECO:0000256" key="1">
    <source>
        <dbReference type="ARBA" id="ARBA00004651"/>
    </source>
</evidence>
<evidence type="ECO:0000313" key="8">
    <source>
        <dbReference type="EMBL" id="MBD0851490.1"/>
    </source>
</evidence>
<keyword evidence="9" id="KW-1185">Reference proteome</keyword>
<gene>
    <name evidence="8" type="ORF">HPE63_12490</name>
</gene>
<reference evidence="8 9" key="1">
    <citation type="submission" date="2020-05" db="EMBL/GenBank/DDBJ databases">
        <title>The draft genome sequence of Maribacter arenosus CAU 1321.</title>
        <authorList>
            <person name="Mu L."/>
        </authorList>
    </citation>
    <scope>NUCLEOTIDE SEQUENCE [LARGE SCALE GENOMIC DNA]</scope>
    <source>
        <strain evidence="8 9">CAU 1321</strain>
    </source>
</reference>
<keyword evidence="5 6" id="KW-0472">Membrane</keyword>
<dbReference type="InterPro" id="IPR027379">
    <property type="entry name" value="CLS_N"/>
</dbReference>
<evidence type="ECO:0000259" key="7">
    <source>
        <dbReference type="Pfam" id="PF13396"/>
    </source>
</evidence>
<evidence type="ECO:0000256" key="3">
    <source>
        <dbReference type="ARBA" id="ARBA00022692"/>
    </source>
</evidence>
<keyword evidence="4 6" id="KW-1133">Transmembrane helix</keyword>
<name>A0ABR7VF49_9FLAO</name>
<evidence type="ECO:0000256" key="2">
    <source>
        <dbReference type="ARBA" id="ARBA00022475"/>
    </source>
</evidence>
<sequence length="80" mass="9071">MDIGFGIWQILILAIIAVLAIFPVVAIIDIFKGRFKGNYDRLIWIAVVLLLNPLGTLLYFLIGKDRKVVENETQIKSQDL</sequence>
<proteinExistence type="predicted"/>
<evidence type="ECO:0000313" key="9">
    <source>
        <dbReference type="Proteomes" id="UP000598350"/>
    </source>
</evidence>
<evidence type="ECO:0000256" key="4">
    <source>
        <dbReference type="ARBA" id="ARBA00022989"/>
    </source>
</evidence>